<evidence type="ECO:0000256" key="6">
    <source>
        <dbReference type="ARBA" id="ARBA00022840"/>
    </source>
</evidence>
<reference evidence="11 12" key="1">
    <citation type="submission" date="2015-10" db="EMBL/GenBank/DDBJ databases">
        <title>Full genome of DAOMC 229536 Phialocephala scopiformis, a fungal endophyte of spruce producing the potent anti-insectan compound rugulosin.</title>
        <authorList>
            <consortium name="DOE Joint Genome Institute"/>
            <person name="Walker A.K."/>
            <person name="Frasz S.L."/>
            <person name="Seifert K.A."/>
            <person name="Miller J.D."/>
            <person name="Mondo S.J."/>
            <person name="Labutti K."/>
            <person name="Lipzen A."/>
            <person name="Dockter R."/>
            <person name="Kennedy M."/>
            <person name="Grigoriev I.V."/>
            <person name="Spatafora J.W."/>
        </authorList>
    </citation>
    <scope>NUCLEOTIDE SEQUENCE [LARGE SCALE GENOMIC DNA]</scope>
    <source>
        <strain evidence="11 12">CBS 120377</strain>
    </source>
</reference>
<dbReference type="GO" id="GO:0016887">
    <property type="term" value="F:ATP hydrolysis activity"/>
    <property type="evidence" value="ECO:0007669"/>
    <property type="project" value="InterPro"/>
</dbReference>
<evidence type="ECO:0000256" key="4">
    <source>
        <dbReference type="ARBA" id="ARBA00022692"/>
    </source>
</evidence>
<evidence type="ECO:0000256" key="1">
    <source>
        <dbReference type="ARBA" id="ARBA00004141"/>
    </source>
</evidence>
<dbReference type="PROSITE" id="PS50893">
    <property type="entry name" value="ABC_TRANSPORTER_2"/>
    <property type="match status" value="2"/>
</dbReference>
<feature type="transmembrane region" description="Helical" evidence="9">
    <location>
        <begin position="693"/>
        <end position="714"/>
    </location>
</feature>
<dbReference type="InterPro" id="IPR029481">
    <property type="entry name" value="ABC_trans_N"/>
</dbReference>
<feature type="transmembrane region" description="Helical" evidence="9">
    <location>
        <begin position="578"/>
        <end position="602"/>
    </location>
</feature>
<evidence type="ECO:0000313" key="12">
    <source>
        <dbReference type="Proteomes" id="UP000070700"/>
    </source>
</evidence>
<organism evidence="11 12">
    <name type="scientific">Mollisia scopiformis</name>
    <name type="common">Conifer needle endophyte fungus</name>
    <name type="synonym">Phialocephala scopiformis</name>
    <dbReference type="NCBI Taxonomy" id="149040"/>
    <lineage>
        <taxon>Eukaryota</taxon>
        <taxon>Fungi</taxon>
        <taxon>Dikarya</taxon>
        <taxon>Ascomycota</taxon>
        <taxon>Pezizomycotina</taxon>
        <taxon>Leotiomycetes</taxon>
        <taxon>Helotiales</taxon>
        <taxon>Mollisiaceae</taxon>
        <taxon>Mollisia</taxon>
    </lineage>
</organism>
<dbReference type="InterPro" id="IPR017871">
    <property type="entry name" value="ABC_transporter-like_CS"/>
</dbReference>
<evidence type="ECO:0000256" key="3">
    <source>
        <dbReference type="ARBA" id="ARBA00022448"/>
    </source>
</evidence>
<feature type="transmembrane region" description="Helical" evidence="9">
    <location>
        <begin position="1148"/>
        <end position="1170"/>
    </location>
</feature>
<dbReference type="InParanoid" id="A0A194X1M4"/>
<dbReference type="EMBL" id="KQ947421">
    <property type="protein sequence ID" value="KUJ14101.1"/>
    <property type="molecule type" value="Genomic_DNA"/>
</dbReference>
<dbReference type="GeneID" id="28821867"/>
<dbReference type="Pfam" id="PF06422">
    <property type="entry name" value="PDR_CDR"/>
    <property type="match status" value="1"/>
</dbReference>
<dbReference type="Pfam" id="PF14510">
    <property type="entry name" value="ABC_trans_N"/>
    <property type="match status" value="1"/>
</dbReference>
<sequence length="1415" mass="157364">MPTATLLPESDLDPTSASLDYDVWLRNRYAKDDNSGVRASHASVAFQSLNVYGYGSATDYQKTFANYPGAILRDTIAWFARRGATKIHILDDFEGVVQNGEMLLVLGRPGSGCSTFLRTLAGQTRGLQVDKASILNYQGISARTMHSEFRGECTYHAESDFHIAHLTVSETLQLSSKARTSHDELEDSGKSWKSYAAETQNATLSALNLSSVVDTKIGNTFIQGISGGERKRAGIAEIMVGGSPFQCWDNSTRGLDSANALEFLRALRQSTTIRQSVSLVSLYQASQDMYDIFDKVILLYEGQEIFFGPVAEAKEYFVKLGFVCPERSTTADFLTSLTNPAARMAKSGTQAWSSRNPEDFAQVWKLSAERAQLQKDIADYDEKFSFKSDQLAEYRAVRKAQKSPHMRQGSPYTVSLSKQIHVCIVRSLQRLRNDLQTPLSAIGGNFMVSIILGSMFYNMPDTTDSFFGRGVLLFFTILLNTYSGAFEGVGLWETRPVVEKHFSLALYHPTVESIASILCDIPNKFLLTFAFNIPFYFLANLRRTPAAFFTFYLFAFTSLVAGSMLFRTIGAMSRTLTTSIAPGAVFVYALTIYTGFVLPIPYMHPWFSWFRYINPVTYAFESLMANEFKGREFKCPEFIPSGPSYKDVGPENHACNAAGAAFGSSVVDGTTYITNSTNGGMYLYSHMNVQANVYINLGVIICMGTFLCGLYLAASEWIPLQGSKGEVLIFPQGHFSLKTASKDEESQTPNEKPLQIIETATDEAEPTPIEGHGKSIQFLWDNLTYDIPTSQGPKRVLHGIQGWVRQGSLSAVMGPSGAGKTTLLNVLADRAPGGIVGGEIVKGDQDDNKHSFARKVGYAQQADIHLSTSTVREALEFSVTLRQSEEYSIQERLAYVKEVIELLDMGSFVDAVIGVPGEGLNVERRKKVTIGVELAVRPELLLFLDEPTSGLDSNTAWAICTLLKKLSQNGQAILCTIHQPSGELFQMFNKLLLLSEDGKQTYFGDVDPKCETVIKYFETQGGRSCLEEENPAGWLLEVTKASSDHTKSWADKWAAAEERKEIEHLISETKKSLQDHPAPQTSSPIGRTEFARSFWTQLWILTKRNLLRDWRTPSYLYSKSALVIAAGLVNGFSFYHSTNTLQGIQNQIFAIFLLLTLFSNVVQLIMPQYIENRDLYEIRERPSKVYSWPAFVLSNTIAELPWQTLLSVVLYAVWYYPVGMNSNIPAGEVNERAGLQFLFIWSFMIFTSTFSQLVVTPLPGAALGVNIASLLYSLSLIFCGVLVSPAKLPRFWIWMLRVTPLTYFVSGMASTGLGRLPLTCSPNEFLHFNPLVGQDCGTYLKEYMSYAGGSLLNLTAQQNCEFCPLSDVDAVLKSLGIYYEDRWRNFGITMVYSVVNVLGALGLYWAFRLPKRTKG</sequence>
<name>A0A194X1M4_MOLSC</name>
<feature type="domain" description="ABC transporter" evidence="10">
    <location>
        <begin position="778"/>
        <end position="1022"/>
    </location>
</feature>
<dbReference type="InterPro" id="IPR043926">
    <property type="entry name" value="ABCG_dom"/>
</dbReference>
<dbReference type="SUPFAM" id="SSF52540">
    <property type="entry name" value="P-loop containing nucleoside triphosphate hydrolases"/>
    <property type="match status" value="2"/>
</dbReference>
<keyword evidence="5" id="KW-0547">Nucleotide-binding</keyword>
<dbReference type="PROSITE" id="PS00211">
    <property type="entry name" value="ABC_TRANSPORTER_1"/>
    <property type="match status" value="1"/>
</dbReference>
<dbReference type="InterPro" id="IPR003593">
    <property type="entry name" value="AAA+_ATPase"/>
</dbReference>
<dbReference type="GO" id="GO:0005524">
    <property type="term" value="F:ATP binding"/>
    <property type="evidence" value="ECO:0007669"/>
    <property type="project" value="UniProtKB-KW"/>
</dbReference>
<keyword evidence="4 9" id="KW-0812">Transmembrane</keyword>
<feature type="transmembrane region" description="Helical" evidence="9">
    <location>
        <begin position="471"/>
        <end position="492"/>
    </location>
</feature>
<evidence type="ECO:0000256" key="5">
    <source>
        <dbReference type="ARBA" id="ARBA00022741"/>
    </source>
</evidence>
<dbReference type="InterPro" id="IPR010929">
    <property type="entry name" value="PDR_CDR_ABC"/>
</dbReference>
<accession>A0A194X1M4</accession>
<feature type="transmembrane region" description="Helical" evidence="9">
    <location>
        <begin position="1116"/>
        <end position="1136"/>
    </location>
</feature>
<feature type="transmembrane region" description="Helical" evidence="9">
    <location>
        <begin position="1267"/>
        <end position="1286"/>
    </location>
</feature>
<dbReference type="OrthoDB" id="245989at2759"/>
<evidence type="ECO:0000313" key="11">
    <source>
        <dbReference type="EMBL" id="KUJ14101.1"/>
    </source>
</evidence>
<keyword evidence="6" id="KW-0067">ATP-binding</keyword>
<dbReference type="GO" id="GO:0016020">
    <property type="term" value="C:membrane"/>
    <property type="evidence" value="ECO:0007669"/>
    <property type="project" value="UniProtKB-SubCell"/>
</dbReference>
<feature type="domain" description="ABC transporter" evidence="10">
    <location>
        <begin position="72"/>
        <end position="326"/>
    </location>
</feature>
<dbReference type="Pfam" id="PF00005">
    <property type="entry name" value="ABC_tran"/>
    <property type="match status" value="2"/>
</dbReference>
<gene>
    <name evidence="11" type="ORF">LY89DRAFT_651179</name>
</gene>
<feature type="transmembrane region" description="Helical" evidence="9">
    <location>
        <begin position="1191"/>
        <end position="1214"/>
    </location>
</feature>
<feature type="transmembrane region" description="Helical" evidence="9">
    <location>
        <begin position="546"/>
        <end position="566"/>
    </location>
</feature>
<dbReference type="SMART" id="SM00382">
    <property type="entry name" value="AAA"/>
    <property type="match status" value="2"/>
</dbReference>
<evidence type="ECO:0000256" key="8">
    <source>
        <dbReference type="ARBA" id="ARBA00023136"/>
    </source>
</evidence>
<evidence type="ECO:0000256" key="9">
    <source>
        <dbReference type="SAM" id="Phobius"/>
    </source>
</evidence>
<feature type="transmembrane region" description="Helical" evidence="9">
    <location>
        <begin position="439"/>
        <end position="459"/>
    </location>
</feature>
<comment type="similarity">
    <text evidence="2">Belongs to the ABC transporter superfamily. ABCG family. PDR (TC 3.A.1.205) subfamily.</text>
</comment>
<dbReference type="Proteomes" id="UP000070700">
    <property type="component" value="Unassembled WGS sequence"/>
</dbReference>
<comment type="subcellular location">
    <subcellularLocation>
        <location evidence="1">Membrane</location>
        <topology evidence="1">Multi-pass membrane protein</topology>
    </subcellularLocation>
</comment>
<dbReference type="KEGG" id="psco:LY89DRAFT_651179"/>
<dbReference type="InterPro" id="IPR013525">
    <property type="entry name" value="ABC2_TM"/>
</dbReference>
<dbReference type="PANTHER" id="PTHR19241">
    <property type="entry name" value="ATP-BINDING CASSETTE TRANSPORTER"/>
    <property type="match status" value="1"/>
</dbReference>
<dbReference type="FunFam" id="3.40.50.300:FF:000054">
    <property type="entry name" value="ABC multidrug transporter atrF"/>
    <property type="match status" value="1"/>
</dbReference>
<evidence type="ECO:0000259" key="10">
    <source>
        <dbReference type="PROSITE" id="PS50893"/>
    </source>
</evidence>
<evidence type="ECO:0000256" key="2">
    <source>
        <dbReference type="ARBA" id="ARBA00006012"/>
    </source>
</evidence>
<dbReference type="Gene3D" id="3.40.50.300">
    <property type="entry name" value="P-loop containing nucleotide triphosphate hydrolases"/>
    <property type="match status" value="2"/>
</dbReference>
<evidence type="ECO:0000256" key="7">
    <source>
        <dbReference type="ARBA" id="ARBA00022989"/>
    </source>
</evidence>
<dbReference type="InterPro" id="IPR027417">
    <property type="entry name" value="P-loop_NTPase"/>
</dbReference>
<keyword evidence="8 9" id="KW-0472">Membrane</keyword>
<keyword evidence="3" id="KW-0813">Transport</keyword>
<feature type="transmembrane region" description="Helical" evidence="9">
    <location>
        <begin position="1234"/>
        <end position="1255"/>
    </location>
</feature>
<dbReference type="Pfam" id="PF19055">
    <property type="entry name" value="ABC2_membrane_7"/>
    <property type="match status" value="1"/>
</dbReference>
<keyword evidence="12" id="KW-1185">Reference proteome</keyword>
<dbReference type="InterPro" id="IPR003439">
    <property type="entry name" value="ABC_transporter-like_ATP-bd"/>
</dbReference>
<keyword evidence="7 9" id="KW-1133">Transmembrane helix</keyword>
<dbReference type="GO" id="GO:0140359">
    <property type="term" value="F:ABC-type transporter activity"/>
    <property type="evidence" value="ECO:0007669"/>
    <property type="project" value="InterPro"/>
</dbReference>
<protein>
    <recommendedName>
        <fullName evidence="10">ABC transporter domain-containing protein</fullName>
    </recommendedName>
</protein>
<feature type="transmembrane region" description="Helical" evidence="9">
    <location>
        <begin position="1386"/>
        <end position="1407"/>
    </location>
</feature>
<proteinExistence type="inferred from homology"/>
<dbReference type="Pfam" id="PF01061">
    <property type="entry name" value="ABC2_membrane"/>
    <property type="match status" value="2"/>
</dbReference>
<dbReference type="RefSeq" id="XP_018068456.1">
    <property type="nucleotide sequence ID" value="XM_018212141.1"/>
</dbReference>